<name>A0A0L0MY78_TOLOC</name>
<sequence>MYQLSSDSEFAFILAEMLSLSNNFGANTGEILRAASQIKPSDFESWHREFKFLADGIHDKAVAINATRFPVSAREAYFRSASYYRAADFFLHGNTSDTRIYSLWNSALSDFDKAIELLPTVARRANVSAHNFTVPIIFYKPQESSNPHSTQELDDKGYGSRKLPTVLVGNGYDGSQEELYHSVGRSILDRGWNFVTYEGPGQPTVLRQQQLGFIPDWWDVVTPVMDYLAKRPDVDMRRVALVGISFGGTLAPRAASREHRLSAVLAINGLTSLFASLEKQFPPKLIDLFNSGNKTAFHHIVLSIMESSSYPTQFRWIIGQSLFAFNTRSPFEWFTRLSKFVADGPLLRNITCPTFVASGENDSSAPGQPEEMAELLGDKCTYNLFKTDLGAGEHCQLGAEAQVAQVALDWLGDIWDGVKTPRSMTGRVY</sequence>
<proteinExistence type="predicted"/>
<dbReference type="EMBL" id="LFRF01000057">
    <property type="protein sequence ID" value="KND86430.1"/>
    <property type="molecule type" value="Genomic_DNA"/>
</dbReference>
<dbReference type="OrthoDB" id="249703at2759"/>
<dbReference type="Gene3D" id="1.20.1440.110">
    <property type="entry name" value="acylaminoacyl peptidase"/>
    <property type="match status" value="1"/>
</dbReference>
<dbReference type="PANTHER" id="PTHR22946:SF12">
    <property type="entry name" value="CONIDIAL PIGMENT BIOSYNTHESIS PROTEIN AYG1 (AFU_ORTHOLOGUE AFUA_2G17550)"/>
    <property type="match status" value="1"/>
</dbReference>
<dbReference type="Gene3D" id="3.40.50.1820">
    <property type="entry name" value="alpha/beta hydrolase"/>
    <property type="match status" value="1"/>
</dbReference>
<dbReference type="InterPro" id="IPR014940">
    <property type="entry name" value="BAAT_C"/>
</dbReference>
<dbReference type="InterPro" id="IPR029058">
    <property type="entry name" value="AB_hydrolase_fold"/>
</dbReference>
<keyword evidence="2" id="KW-0378">Hydrolase</keyword>
<accession>A0A0L0MY78</accession>
<keyword evidence="3" id="KW-1185">Reference proteome</keyword>
<dbReference type="SUPFAM" id="SSF53474">
    <property type="entry name" value="alpha/beta-Hydrolases"/>
    <property type="match status" value="1"/>
</dbReference>
<dbReference type="Pfam" id="PF08840">
    <property type="entry name" value="BAAT_C"/>
    <property type="match status" value="1"/>
</dbReference>
<comment type="caution">
    <text evidence="2">The sequence shown here is derived from an EMBL/GenBank/DDBJ whole genome shotgun (WGS) entry which is preliminary data.</text>
</comment>
<reference evidence="2 3" key="1">
    <citation type="journal article" date="2015" name="BMC Genomics">
        <title>The genome of the truffle-parasite Tolypocladium ophioglossoides and the evolution of antifungal peptaibiotics.</title>
        <authorList>
            <person name="Quandt C.A."/>
            <person name="Bushley K.E."/>
            <person name="Spatafora J.W."/>
        </authorList>
    </citation>
    <scope>NUCLEOTIDE SEQUENCE [LARGE SCALE GENOMIC DNA]</scope>
    <source>
        <strain evidence="2 3">CBS 100239</strain>
    </source>
</reference>
<organism evidence="2 3">
    <name type="scientific">Tolypocladium ophioglossoides (strain CBS 100239)</name>
    <name type="common">Snaketongue truffleclub</name>
    <name type="synonym">Elaphocordyceps ophioglossoides</name>
    <dbReference type="NCBI Taxonomy" id="1163406"/>
    <lineage>
        <taxon>Eukaryota</taxon>
        <taxon>Fungi</taxon>
        <taxon>Dikarya</taxon>
        <taxon>Ascomycota</taxon>
        <taxon>Pezizomycotina</taxon>
        <taxon>Sordariomycetes</taxon>
        <taxon>Hypocreomycetidae</taxon>
        <taxon>Hypocreales</taxon>
        <taxon>Ophiocordycipitaceae</taxon>
        <taxon>Tolypocladium</taxon>
    </lineage>
</organism>
<feature type="domain" description="BAAT/Acyl-CoA thioester hydrolase C-terminal" evidence="1">
    <location>
        <begin position="225"/>
        <end position="274"/>
    </location>
</feature>
<evidence type="ECO:0000259" key="1">
    <source>
        <dbReference type="Pfam" id="PF08840"/>
    </source>
</evidence>
<gene>
    <name evidence="2" type="ORF">TOPH_08913</name>
</gene>
<dbReference type="STRING" id="1163406.A0A0L0MY78"/>
<evidence type="ECO:0000313" key="3">
    <source>
        <dbReference type="Proteomes" id="UP000036947"/>
    </source>
</evidence>
<dbReference type="GO" id="GO:0016787">
    <property type="term" value="F:hydrolase activity"/>
    <property type="evidence" value="ECO:0007669"/>
    <property type="project" value="UniProtKB-KW"/>
</dbReference>
<dbReference type="InterPro" id="IPR050261">
    <property type="entry name" value="FrsA_esterase"/>
</dbReference>
<evidence type="ECO:0000313" key="2">
    <source>
        <dbReference type="EMBL" id="KND86430.1"/>
    </source>
</evidence>
<dbReference type="AlphaFoldDB" id="A0A0L0MY78"/>
<dbReference type="PANTHER" id="PTHR22946">
    <property type="entry name" value="DIENELACTONE HYDROLASE DOMAIN-CONTAINING PROTEIN-RELATED"/>
    <property type="match status" value="1"/>
</dbReference>
<dbReference type="Proteomes" id="UP000036947">
    <property type="component" value="Unassembled WGS sequence"/>
</dbReference>
<protein>
    <submittedName>
        <fullName evidence="2">2,6-dihydropseudooxynicotine hydrolase</fullName>
    </submittedName>
</protein>